<feature type="signal peptide" evidence="1">
    <location>
        <begin position="1"/>
        <end position="26"/>
    </location>
</feature>
<organism evidence="2 3">
    <name type="scientific">Phyllobacterium phragmitis</name>
    <dbReference type="NCBI Taxonomy" id="2670329"/>
    <lineage>
        <taxon>Bacteria</taxon>
        <taxon>Pseudomonadati</taxon>
        <taxon>Pseudomonadota</taxon>
        <taxon>Alphaproteobacteria</taxon>
        <taxon>Hyphomicrobiales</taxon>
        <taxon>Phyllobacteriaceae</taxon>
        <taxon>Phyllobacterium</taxon>
    </lineage>
</organism>
<proteinExistence type="predicted"/>
<feature type="chain" id="PRO_5045708109" evidence="1">
    <location>
        <begin position="27"/>
        <end position="197"/>
    </location>
</feature>
<dbReference type="RefSeq" id="WP_407866554.1">
    <property type="nucleotide sequence ID" value="NZ_BAAFZP010000002.1"/>
</dbReference>
<sequence>MYGKMVAAYGRLALLALMGASGVPHAAFGQTASGTITWENLANTEFKVSRTDNADCVIDPGPQSFTVSPGKTYELEFELNSACDQYGDAWIKWEFSQHKRITLTRQEYLKATVLYQETLGLQPGLPKASEAPTSKAAVLIRVYQTPSSPNKEWFRALCSESWLPCKNKYVDKKGHVAKIVVPNQFAPLTLSGGIYGR</sequence>
<accession>A0ABQ0H554</accession>
<gene>
    <name evidence="2" type="ORF">PPNSA23_39970</name>
</gene>
<evidence type="ECO:0000313" key="2">
    <source>
        <dbReference type="EMBL" id="GAB1584054.1"/>
    </source>
</evidence>
<keyword evidence="1" id="KW-0732">Signal</keyword>
<name>A0ABQ0H554_9HYPH</name>
<evidence type="ECO:0000313" key="3">
    <source>
        <dbReference type="Proteomes" id="UP001628091"/>
    </source>
</evidence>
<reference evidence="2 3" key="1">
    <citation type="submission" date="2024-10" db="EMBL/GenBank/DDBJ databases">
        <title>Isolation, draft genome sequencing and identification of Phyllobacterium sp. NSA23, isolated from leaf soil.</title>
        <authorList>
            <person name="Akita H."/>
        </authorList>
    </citation>
    <scope>NUCLEOTIDE SEQUENCE [LARGE SCALE GENOMIC DNA]</scope>
    <source>
        <strain evidence="2 3">NSA23</strain>
    </source>
</reference>
<evidence type="ECO:0000256" key="1">
    <source>
        <dbReference type="SAM" id="SignalP"/>
    </source>
</evidence>
<dbReference type="EMBL" id="BAAFZP010000002">
    <property type="protein sequence ID" value="GAB1584054.1"/>
    <property type="molecule type" value="Genomic_DNA"/>
</dbReference>
<dbReference type="Proteomes" id="UP001628091">
    <property type="component" value="Unassembled WGS sequence"/>
</dbReference>
<comment type="caution">
    <text evidence="2">The sequence shown here is derived from an EMBL/GenBank/DDBJ whole genome shotgun (WGS) entry which is preliminary data.</text>
</comment>
<keyword evidence="3" id="KW-1185">Reference proteome</keyword>
<protein>
    <submittedName>
        <fullName evidence="2">Uncharacterized protein</fullName>
    </submittedName>
</protein>